<protein>
    <submittedName>
        <fullName evidence="1">Uncharacterized protein</fullName>
    </submittedName>
</protein>
<evidence type="ECO:0000313" key="1">
    <source>
        <dbReference type="EMBL" id="KAG6644009.1"/>
    </source>
</evidence>
<dbReference type="AlphaFoldDB" id="A0A8T1PHY6"/>
<comment type="caution">
    <text evidence="1">The sequence shown here is derived from an EMBL/GenBank/DDBJ whole genome shotgun (WGS) entry which is preliminary data.</text>
</comment>
<evidence type="ECO:0000313" key="2">
    <source>
        <dbReference type="Proteomes" id="UP000811609"/>
    </source>
</evidence>
<sequence>MFMESINSKKEVLKSLPSVVTLPELSAELKRSLRWSVPIDYSRSAESQIAMYGAPAVLHLWVLVSFASGNLSPVFSSREVLRSRKWIIVENLHSGSVDIEPT</sequence>
<keyword evidence="2" id="KW-1185">Reference proteome</keyword>
<organism evidence="1 2">
    <name type="scientific">Carya illinoinensis</name>
    <name type="common">Pecan</name>
    <dbReference type="NCBI Taxonomy" id="32201"/>
    <lineage>
        <taxon>Eukaryota</taxon>
        <taxon>Viridiplantae</taxon>
        <taxon>Streptophyta</taxon>
        <taxon>Embryophyta</taxon>
        <taxon>Tracheophyta</taxon>
        <taxon>Spermatophyta</taxon>
        <taxon>Magnoliopsida</taxon>
        <taxon>eudicotyledons</taxon>
        <taxon>Gunneridae</taxon>
        <taxon>Pentapetalae</taxon>
        <taxon>rosids</taxon>
        <taxon>fabids</taxon>
        <taxon>Fagales</taxon>
        <taxon>Juglandaceae</taxon>
        <taxon>Carya</taxon>
    </lineage>
</organism>
<reference evidence="1" key="1">
    <citation type="submission" date="2020-12" db="EMBL/GenBank/DDBJ databases">
        <title>WGS assembly of Carya illinoinensis cv. Pawnee.</title>
        <authorList>
            <person name="Platts A."/>
            <person name="Shu S."/>
            <person name="Wright S."/>
            <person name="Barry K."/>
            <person name="Edger P."/>
            <person name="Pires J.C."/>
            <person name="Schmutz J."/>
        </authorList>
    </citation>
    <scope>NUCLEOTIDE SEQUENCE</scope>
    <source>
        <tissue evidence="1">Leaf</tissue>
    </source>
</reference>
<accession>A0A8T1PHY6</accession>
<proteinExistence type="predicted"/>
<gene>
    <name evidence="1" type="ORF">CIPAW_08G025800</name>
</gene>
<dbReference type="Proteomes" id="UP000811609">
    <property type="component" value="Chromosome 8"/>
</dbReference>
<dbReference type="EMBL" id="CM031816">
    <property type="protein sequence ID" value="KAG6644009.1"/>
    <property type="molecule type" value="Genomic_DNA"/>
</dbReference>
<name>A0A8T1PHY6_CARIL</name>